<reference evidence="1" key="1">
    <citation type="submission" date="2022-08" db="UniProtKB">
        <authorList>
            <consortium name="EnsemblMetazoa"/>
        </authorList>
    </citation>
    <scope>IDENTIFICATION</scope>
    <source>
        <strain evidence="1">05x7-T-G4-1.051#20</strain>
    </source>
</reference>
<dbReference type="AlphaFoldDB" id="A0A8W8K4F2"/>
<evidence type="ECO:0000313" key="2">
    <source>
        <dbReference type="Proteomes" id="UP000005408"/>
    </source>
</evidence>
<organism evidence="1 2">
    <name type="scientific">Magallana gigas</name>
    <name type="common">Pacific oyster</name>
    <name type="synonym">Crassostrea gigas</name>
    <dbReference type="NCBI Taxonomy" id="29159"/>
    <lineage>
        <taxon>Eukaryota</taxon>
        <taxon>Metazoa</taxon>
        <taxon>Spiralia</taxon>
        <taxon>Lophotrochozoa</taxon>
        <taxon>Mollusca</taxon>
        <taxon>Bivalvia</taxon>
        <taxon>Autobranchia</taxon>
        <taxon>Pteriomorphia</taxon>
        <taxon>Ostreida</taxon>
        <taxon>Ostreoidea</taxon>
        <taxon>Ostreidae</taxon>
        <taxon>Magallana</taxon>
    </lineage>
</organism>
<protein>
    <submittedName>
        <fullName evidence="1">Uncharacterized protein</fullName>
    </submittedName>
</protein>
<accession>A0A8W8K4F2</accession>
<dbReference type="EnsemblMetazoa" id="G22391.2">
    <property type="protein sequence ID" value="G22391.2:cds"/>
    <property type="gene ID" value="G22391"/>
</dbReference>
<proteinExistence type="predicted"/>
<name>A0A8W8K4F2_MAGGI</name>
<evidence type="ECO:0000313" key="1">
    <source>
        <dbReference type="EnsemblMetazoa" id="G22391.2:cds"/>
    </source>
</evidence>
<keyword evidence="2" id="KW-1185">Reference proteome</keyword>
<sequence length="120" mass="13623">MIWYPAKKRSTPNQRFRRNHKISVTDLPSTSNDDGCRKSFPFENEEHRLSAMQSLAEHNAYLNETNTASSLAKDSFKDWTMPGKKVFKGNDIFRRSGATSSEIPDPPNRVVTPSAINGMY</sequence>
<dbReference type="Proteomes" id="UP000005408">
    <property type="component" value="Unassembled WGS sequence"/>
</dbReference>